<organism evidence="2 3">
    <name type="scientific">Vanilla planifolia</name>
    <name type="common">Vanilla</name>
    <dbReference type="NCBI Taxonomy" id="51239"/>
    <lineage>
        <taxon>Eukaryota</taxon>
        <taxon>Viridiplantae</taxon>
        <taxon>Streptophyta</taxon>
        <taxon>Embryophyta</taxon>
        <taxon>Tracheophyta</taxon>
        <taxon>Spermatophyta</taxon>
        <taxon>Magnoliopsida</taxon>
        <taxon>Liliopsida</taxon>
        <taxon>Asparagales</taxon>
        <taxon>Orchidaceae</taxon>
        <taxon>Vanilloideae</taxon>
        <taxon>Vanilleae</taxon>
        <taxon>Vanilla</taxon>
    </lineage>
</organism>
<proteinExistence type="predicted"/>
<reference evidence="2 3" key="1">
    <citation type="journal article" date="2020" name="Nat. Food">
        <title>A phased Vanilla planifolia genome enables genetic improvement of flavour and production.</title>
        <authorList>
            <person name="Hasing T."/>
            <person name="Tang H."/>
            <person name="Brym M."/>
            <person name="Khazi F."/>
            <person name="Huang T."/>
            <person name="Chambers A.H."/>
        </authorList>
    </citation>
    <scope>NUCLEOTIDE SEQUENCE [LARGE SCALE GENOMIC DNA]</scope>
    <source>
        <tissue evidence="2">Leaf</tissue>
    </source>
</reference>
<dbReference type="Proteomes" id="UP000636800">
    <property type="component" value="Chromosome 11"/>
</dbReference>
<evidence type="ECO:0000256" key="1">
    <source>
        <dbReference type="SAM" id="MobiDB-lite"/>
    </source>
</evidence>
<feature type="region of interest" description="Disordered" evidence="1">
    <location>
        <begin position="1"/>
        <end position="20"/>
    </location>
</feature>
<evidence type="ECO:0000313" key="2">
    <source>
        <dbReference type="EMBL" id="KAG0460532.1"/>
    </source>
</evidence>
<comment type="caution">
    <text evidence="2">The sequence shown here is derived from an EMBL/GenBank/DDBJ whole genome shotgun (WGS) entry which is preliminary data.</text>
</comment>
<sequence length="117" mass="13159">MMTIRHRYFSSEAGSGRCPPPPSLSLCFSSSIKDPPIKQDKDSPECRTNKIPLRRAGQLFSLDRPVDGLGCRERSRFRRHAARREADSRHHSPYISFPPFLSFEVVRAGSGRVGSNS</sequence>
<evidence type="ECO:0000313" key="3">
    <source>
        <dbReference type="Proteomes" id="UP000636800"/>
    </source>
</evidence>
<dbReference type="OrthoDB" id="7769065at2759"/>
<gene>
    <name evidence="2" type="ORF">HPP92_020829</name>
</gene>
<keyword evidence="3" id="KW-1185">Reference proteome</keyword>
<accession>A0A835PZV7</accession>
<dbReference type="AlphaFoldDB" id="A0A835PZV7"/>
<dbReference type="EMBL" id="JADCNL010000011">
    <property type="protein sequence ID" value="KAG0460532.1"/>
    <property type="molecule type" value="Genomic_DNA"/>
</dbReference>
<name>A0A835PZV7_VANPL</name>
<protein>
    <submittedName>
        <fullName evidence="2">Uncharacterized protein</fullName>
    </submittedName>
</protein>